<dbReference type="Proteomes" id="UP001607302">
    <property type="component" value="Unassembled WGS sequence"/>
</dbReference>
<dbReference type="AlphaFoldDB" id="A0ABD2B9H1"/>
<organism evidence="1 2">
    <name type="scientific">Vespula squamosa</name>
    <name type="common">Southern yellow jacket</name>
    <name type="synonym">Wasp</name>
    <dbReference type="NCBI Taxonomy" id="30214"/>
    <lineage>
        <taxon>Eukaryota</taxon>
        <taxon>Metazoa</taxon>
        <taxon>Ecdysozoa</taxon>
        <taxon>Arthropoda</taxon>
        <taxon>Hexapoda</taxon>
        <taxon>Insecta</taxon>
        <taxon>Pterygota</taxon>
        <taxon>Neoptera</taxon>
        <taxon>Endopterygota</taxon>
        <taxon>Hymenoptera</taxon>
        <taxon>Apocrita</taxon>
        <taxon>Aculeata</taxon>
        <taxon>Vespoidea</taxon>
        <taxon>Vespidae</taxon>
        <taxon>Vespinae</taxon>
        <taxon>Vespula</taxon>
    </lineage>
</organism>
<evidence type="ECO:0000313" key="2">
    <source>
        <dbReference type="Proteomes" id="UP001607302"/>
    </source>
</evidence>
<comment type="caution">
    <text evidence="1">The sequence shown here is derived from an EMBL/GenBank/DDBJ whole genome shotgun (WGS) entry which is preliminary data.</text>
</comment>
<gene>
    <name evidence="1" type="ORF">V1478_005987</name>
</gene>
<accession>A0ABD2B9H1</accession>
<evidence type="ECO:0008006" key="3">
    <source>
        <dbReference type="Google" id="ProtNLM"/>
    </source>
</evidence>
<keyword evidence="2" id="KW-1185">Reference proteome</keyword>
<name>A0ABD2B9H1_VESSQ</name>
<reference evidence="1 2" key="1">
    <citation type="journal article" date="2024" name="Ann. Entomol. Soc. Am.">
        <title>Genomic analyses of the southern and eastern yellowjacket wasps (Hymenoptera: Vespidae) reveal evolutionary signatures of social life.</title>
        <authorList>
            <person name="Catto M.A."/>
            <person name="Caine P.B."/>
            <person name="Orr S.E."/>
            <person name="Hunt B.G."/>
            <person name="Goodisman M.A.D."/>
        </authorList>
    </citation>
    <scope>NUCLEOTIDE SEQUENCE [LARGE SCALE GENOMIC DNA]</scope>
    <source>
        <strain evidence="1">233</strain>
        <tissue evidence="1">Head and thorax</tissue>
    </source>
</reference>
<proteinExistence type="predicted"/>
<evidence type="ECO:0000313" key="1">
    <source>
        <dbReference type="EMBL" id="KAL2729198.1"/>
    </source>
</evidence>
<sequence>MIGLEGISEQRSLLACLLACLRVGCISLTKRPTHFEATTVLGREAKSQSIEPPLFVRGSTLIPICRSDWVDVSTSDFLFIIQWTMAIGRERVKGDTREYSKKAILICPTIRTTFVLVCMICEGTVLRVVDVAYHLCPTQ</sequence>
<protein>
    <recommendedName>
        <fullName evidence="3">Secreted protein</fullName>
    </recommendedName>
</protein>
<dbReference type="EMBL" id="JAUDFV010000131">
    <property type="protein sequence ID" value="KAL2729198.1"/>
    <property type="molecule type" value="Genomic_DNA"/>
</dbReference>